<evidence type="ECO:0000259" key="1">
    <source>
        <dbReference type="Pfam" id="PF13173"/>
    </source>
</evidence>
<feature type="domain" description="AAA" evidence="1">
    <location>
        <begin position="21"/>
        <end position="163"/>
    </location>
</feature>
<name>A0A2Y9C9Y3_9FIRM</name>
<dbReference type="Pfam" id="PF13173">
    <property type="entry name" value="AAA_14"/>
    <property type="match status" value="1"/>
</dbReference>
<comment type="caution">
    <text evidence="2">The sequence shown here is derived from an EMBL/GenBank/DDBJ whole genome shotgun (WGS) entry which is preliminary data.</text>
</comment>
<accession>A0A2Y9C9Y3</accession>
<dbReference type="AlphaFoldDB" id="A0A2Y9C9Y3"/>
<evidence type="ECO:0000313" key="2">
    <source>
        <dbReference type="EMBL" id="PWJ29774.1"/>
    </source>
</evidence>
<organism evidence="2 3">
    <name type="scientific">Faecalicatena orotica</name>
    <dbReference type="NCBI Taxonomy" id="1544"/>
    <lineage>
        <taxon>Bacteria</taxon>
        <taxon>Bacillati</taxon>
        <taxon>Bacillota</taxon>
        <taxon>Clostridia</taxon>
        <taxon>Lachnospirales</taxon>
        <taxon>Lachnospiraceae</taxon>
        <taxon>Faecalicatena</taxon>
    </lineage>
</organism>
<dbReference type="Proteomes" id="UP000245845">
    <property type="component" value="Unassembled WGS sequence"/>
</dbReference>
<dbReference type="SUPFAM" id="SSF52540">
    <property type="entry name" value="P-loop containing nucleoside triphosphate hydrolases"/>
    <property type="match status" value="1"/>
</dbReference>
<dbReference type="InterPro" id="IPR027417">
    <property type="entry name" value="P-loop_NTPase"/>
</dbReference>
<dbReference type="PANTHER" id="PTHR33295">
    <property type="entry name" value="ATPASE"/>
    <property type="match status" value="1"/>
</dbReference>
<evidence type="ECO:0000313" key="3">
    <source>
        <dbReference type="Proteomes" id="UP000245845"/>
    </source>
</evidence>
<dbReference type="RefSeq" id="WP_109730916.1">
    <property type="nucleotide sequence ID" value="NZ_BAAACK010000018.1"/>
</dbReference>
<dbReference type="InterPro" id="IPR041682">
    <property type="entry name" value="AAA_14"/>
</dbReference>
<protein>
    <recommendedName>
        <fullName evidence="1">AAA domain-containing protein</fullName>
    </recommendedName>
</protein>
<dbReference type="PANTHER" id="PTHR33295:SF7">
    <property type="entry name" value="ATPASE"/>
    <property type="match status" value="1"/>
</dbReference>
<sequence length="451" mass="52280">MDLKRDIYENLLQWKKRDSGKVLEINGARQVGKTYILTKFAEENYNNFIYINMMQTSGQEFISCLDKATEWEPGQKRIKKPIHKALELFDQEFTDDRETIILIDEIQESAKVFSLIRQFSREFAAHFIVTGSYLGKTVQKEYFLPAGDIETMTLETLSYEEFLEAAGKRDIYDGLDLFGRGSHEKYDELKQLYDIYCQIGGYPAVVNEYFESGDLDKCQKLLQELISIFIEESEWYFDNVLEMNLFEQIFPAIAQTMVREKKGSKDLMTDLSKIIFKEESNKVTKTSIHNAIAWLYRSNIIGYCDRVNEGDILDVTFNCRFYFKDIGVARLFLKMAGADRRNIEGIINESFVCRYIEQMIREMEVAGRSPMFGLYKGGEIDFIVKSLQDECVYGIEVKAGKDIGKTANRMLKEGKIRYLFLLKGDTYGGVAEGRKYTVPIYMAGKLNFNDR</sequence>
<dbReference type="OrthoDB" id="9801806at2"/>
<gene>
    <name evidence="2" type="ORF">A8806_10576</name>
</gene>
<dbReference type="EMBL" id="QGDL01000005">
    <property type="protein sequence ID" value="PWJ29774.1"/>
    <property type="molecule type" value="Genomic_DNA"/>
</dbReference>
<reference evidence="2 3" key="1">
    <citation type="submission" date="2018-05" db="EMBL/GenBank/DDBJ databases">
        <title>The Hungate 1000. A catalogue of reference genomes from the rumen microbiome.</title>
        <authorList>
            <person name="Kelly W."/>
        </authorList>
    </citation>
    <scope>NUCLEOTIDE SEQUENCE [LARGE SCALE GENOMIC DNA]</scope>
    <source>
        <strain evidence="2 3">NLAE-zl-C242</strain>
    </source>
</reference>
<dbReference type="Gene3D" id="3.40.50.300">
    <property type="entry name" value="P-loop containing nucleotide triphosphate hydrolases"/>
    <property type="match status" value="1"/>
</dbReference>
<keyword evidence="3" id="KW-1185">Reference proteome</keyword>
<proteinExistence type="predicted"/>